<evidence type="ECO:0000313" key="1">
    <source>
        <dbReference type="EMBL" id="CAI9158548.1"/>
    </source>
</evidence>
<sequence length="177" mass="20050">MKIIKPVEIFYLGCMAIVRLEFKCFIWEIPLCRSSVSTCTSMASDVTMKLFLMTLLLLNSIKKKTSEKPPFLSIRISSECGALEWKSVKFGVCIQVSELRFSYSMADVTFLEDMIYLLCNHSFPFSRPTRSYKNGLHPQANAANFESCIHLSPAYCVQSESTVCPVGCLLEFLASYF</sequence>
<protein>
    <submittedName>
        <fullName evidence="1">Uncharacterized protein</fullName>
    </submittedName>
</protein>
<organism evidence="1 2">
    <name type="scientific">Rangifer tarandus platyrhynchus</name>
    <name type="common">Svalbard reindeer</name>
    <dbReference type="NCBI Taxonomy" id="3082113"/>
    <lineage>
        <taxon>Eukaryota</taxon>
        <taxon>Metazoa</taxon>
        <taxon>Chordata</taxon>
        <taxon>Craniata</taxon>
        <taxon>Vertebrata</taxon>
        <taxon>Euteleostomi</taxon>
        <taxon>Mammalia</taxon>
        <taxon>Eutheria</taxon>
        <taxon>Laurasiatheria</taxon>
        <taxon>Artiodactyla</taxon>
        <taxon>Ruminantia</taxon>
        <taxon>Pecora</taxon>
        <taxon>Cervidae</taxon>
        <taxon>Odocoileinae</taxon>
        <taxon>Rangifer</taxon>
    </lineage>
</organism>
<evidence type="ECO:0000313" key="2">
    <source>
        <dbReference type="Proteomes" id="UP001176941"/>
    </source>
</evidence>
<name>A0ABN8YAG9_RANTA</name>
<keyword evidence="2" id="KW-1185">Reference proteome</keyword>
<accession>A0ABN8YAG9</accession>
<gene>
    <name evidence="1" type="ORF">MRATA1EN1_LOCUS7510</name>
</gene>
<dbReference type="Proteomes" id="UP001176941">
    <property type="component" value="Chromosome 17"/>
</dbReference>
<proteinExistence type="predicted"/>
<reference evidence="1" key="1">
    <citation type="submission" date="2023-04" db="EMBL/GenBank/DDBJ databases">
        <authorList>
            <consortium name="ELIXIR-Norway"/>
        </authorList>
    </citation>
    <scope>NUCLEOTIDE SEQUENCE [LARGE SCALE GENOMIC DNA]</scope>
</reference>
<dbReference type="EMBL" id="OX459953">
    <property type="protein sequence ID" value="CAI9158548.1"/>
    <property type="molecule type" value="Genomic_DNA"/>
</dbReference>